<dbReference type="GO" id="GO:0003924">
    <property type="term" value="F:GTPase activity"/>
    <property type="evidence" value="ECO:0007669"/>
    <property type="project" value="InterPro"/>
</dbReference>
<organism evidence="3">
    <name type="scientific">Trepomonas sp. PC1</name>
    <dbReference type="NCBI Taxonomy" id="1076344"/>
    <lineage>
        <taxon>Eukaryota</taxon>
        <taxon>Metamonada</taxon>
        <taxon>Diplomonadida</taxon>
        <taxon>Hexamitidae</taxon>
        <taxon>Hexamitinae</taxon>
        <taxon>Trepomonas</taxon>
    </lineage>
</organism>
<dbReference type="PROSITE" id="PS51419">
    <property type="entry name" value="RAB"/>
    <property type="match status" value="1"/>
</dbReference>
<dbReference type="InterPro" id="IPR005225">
    <property type="entry name" value="Small_GTP-bd"/>
</dbReference>
<evidence type="ECO:0000256" key="2">
    <source>
        <dbReference type="ARBA" id="ARBA00023134"/>
    </source>
</evidence>
<name>A0A146KKU7_9EUKA</name>
<sequence>AGKTSLVNCIMGNKQENIQTTTAIAFQQKEYEVDGEQIVLNLWDTAGQERFRSITSLYFRGCHIALVVFDCGQRKSFEELPYWIEQINLKSDTNGQTIIYLVSNKCDLETREISKEEQQEFAEKNNFELLETSAKTGQGVDELLNVIGRKYVATRGLVLKSPLERQVIKTKE</sequence>
<proteinExistence type="predicted"/>
<evidence type="ECO:0000313" key="3">
    <source>
        <dbReference type="EMBL" id="JAP96031.1"/>
    </source>
</evidence>
<keyword evidence="1" id="KW-0547">Nucleotide-binding</keyword>
<dbReference type="SMART" id="SM00173">
    <property type="entry name" value="RAS"/>
    <property type="match status" value="1"/>
</dbReference>
<dbReference type="EMBL" id="GDID01000575">
    <property type="protein sequence ID" value="JAP96031.1"/>
    <property type="molecule type" value="Transcribed_RNA"/>
</dbReference>
<dbReference type="PANTHER" id="PTHR47977">
    <property type="entry name" value="RAS-RELATED PROTEIN RAB"/>
    <property type="match status" value="1"/>
</dbReference>
<dbReference type="FunFam" id="3.40.50.300:FF:001329">
    <property type="entry name" value="Small GTP-binding protein, putative"/>
    <property type="match status" value="1"/>
</dbReference>
<dbReference type="GO" id="GO:0005525">
    <property type="term" value="F:GTP binding"/>
    <property type="evidence" value="ECO:0007669"/>
    <property type="project" value="UniProtKB-KW"/>
</dbReference>
<dbReference type="NCBIfam" id="TIGR00231">
    <property type="entry name" value="small_GTP"/>
    <property type="match status" value="1"/>
</dbReference>
<gene>
    <name evidence="3" type="ORF">TPC1_10770</name>
</gene>
<dbReference type="AlphaFoldDB" id="A0A146KKU7"/>
<evidence type="ECO:0000256" key="1">
    <source>
        <dbReference type="ARBA" id="ARBA00022741"/>
    </source>
</evidence>
<feature type="non-terminal residue" evidence="3">
    <location>
        <position position="1"/>
    </location>
</feature>
<dbReference type="Gene3D" id="3.40.50.300">
    <property type="entry name" value="P-loop containing nucleotide triphosphate hydrolases"/>
    <property type="match status" value="1"/>
</dbReference>
<feature type="non-terminal residue" evidence="3">
    <location>
        <position position="172"/>
    </location>
</feature>
<dbReference type="SMART" id="SM00175">
    <property type="entry name" value="RAB"/>
    <property type="match status" value="1"/>
</dbReference>
<keyword evidence="2" id="KW-0342">GTP-binding</keyword>
<dbReference type="PROSITE" id="PS51421">
    <property type="entry name" value="RAS"/>
    <property type="match status" value="1"/>
</dbReference>
<dbReference type="InterPro" id="IPR001806">
    <property type="entry name" value="Small_GTPase"/>
</dbReference>
<dbReference type="CDD" id="cd00154">
    <property type="entry name" value="Rab"/>
    <property type="match status" value="1"/>
</dbReference>
<dbReference type="PRINTS" id="PR00449">
    <property type="entry name" value="RASTRNSFRMNG"/>
</dbReference>
<dbReference type="Pfam" id="PF00071">
    <property type="entry name" value="Ras"/>
    <property type="match status" value="1"/>
</dbReference>
<dbReference type="SMART" id="SM00174">
    <property type="entry name" value="RHO"/>
    <property type="match status" value="1"/>
</dbReference>
<protein>
    <submittedName>
        <fullName evidence="3">Rab-like protein</fullName>
    </submittedName>
</protein>
<dbReference type="SUPFAM" id="SSF52540">
    <property type="entry name" value="P-loop containing nucleoside triphosphate hydrolases"/>
    <property type="match status" value="1"/>
</dbReference>
<reference evidence="3" key="1">
    <citation type="submission" date="2015-07" db="EMBL/GenBank/DDBJ databases">
        <title>Adaptation to a free-living lifestyle via gene acquisitions in the diplomonad Trepomonas sp. PC1.</title>
        <authorList>
            <person name="Xu F."/>
            <person name="Jerlstrom-Hultqvist J."/>
            <person name="Kolisko M."/>
            <person name="Simpson A.G.B."/>
            <person name="Roger A.J."/>
            <person name="Svard S.G."/>
            <person name="Andersson J.O."/>
        </authorList>
    </citation>
    <scope>NUCLEOTIDE SEQUENCE</scope>
    <source>
        <strain evidence="3">PC1</strain>
    </source>
</reference>
<dbReference type="InterPro" id="IPR050227">
    <property type="entry name" value="Rab"/>
</dbReference>
<accession>A0A146KKU7</accession>
<dbReference type="InterPro" id="IPR027417">
    <property type="entry name" value="P-loop_NTPase"/>
</dbReference>